<dbReference type="EMBL" id="WCUR01000122">
    <property type="protein sequence ID" value="KAB4110539.1"/>
    <property type="molecule type" value="Genomic_DNA"/>
</dbReference>
<dbReference type="Gene3D" id="3.40.50.300">
    <property type="entry name" value="P-loop containing nucleotide triphosphate hydrolases"/>
    <property type="match status" value="2"/>
</dbReference>
<dbReference type="InterPro" id="IPR051396">
    <property type="entry name" value="Bact_Antivir_Def_Nuclease"/>
</dbReference>
<proteinExistence type="predicted"/>
<dbReference type="PANTHER" id="PTHR43581:SF4">
    <property type="entry name" value="ATP_GTP PHOSPHATASE"/>
    <property type="match status" value="1"/>
</dbReference>
<evidence type="ECO:0000259" key="1">
    <source>
        <dbReference type="Pfam" id="PF13175"/>
    </source>
</evidence>
<sequence>MYKRSNIIMMDKCFNEIEISHFRGFDYIKIANLTKLNVFVGSNNVGKSSILEAVFMLSGMSNPIMPARINYWRIPSANNMNSTRYLFHNIDLNNRPMLLARSDARIRRLTFYPFQQNNAVPSSDDTSMSSDIKQLNFDFDTKEEGVFSYHATLFTDLSGVLQQTVDANYKEDLNCLFIPADKNDTNATNNFATLVKRNKKQIVIDALKEFDPRIESIEALPDGLYLAMKGVHELLPISMAGDGARRMINIISSIASEDYNIVMIDEFDNGLHYSAHKLMWKILLKFIENRNIQLFVTTHNIECIQSLKTVLQNDETLQDLANVYNIVSTKLKGFQAYKYSFNELKEAINNEIEIRQ</sequence>
<dbReference type="EMBL" id="WCUP01000026">
    <property type="protein sequence ID" value="KAB4101928.1"/>
    <property type="molecule type" value="Genomic_DNA"/>
</dbReference>
<evidence type="ECO:0000313" key="5">
    <source>
        <dbReference type="EMBL" id="KAB4183929.1"/>
    </source>
</evidence>
<organism evidence="3 6">
    <name type="scientific">Bacteroides uniformis</name>
    <dbReference type="NCBI Taxonomy" id="820"/>
    <lineage>
        <taxon>Bacteria</taxon>
        <taxon>Pseudomonadati</taxon>
        <taxon>Bacteroidota</taxon>
        <taxon>Bacteroidia</taxon>
        <taxon>Bacteroidales</taxon>
        <taxon>Bacteroidaceae</taxon>
        <taxon>Bacteroides</taxon>
    </lineage>
</organism>
<dbReference type="Proteomes" id="UP000434462">
    <property type="component" value="Unassembled WGS sequence"/>
</dbReference>
<evidence type="ECO:0000313" key="6">
    <source>
        <dbReference type="Proteomes" id="UP000434462"/>
    </source>
</evidence>
<evidence type="ECO:0000313" key="3">
    <source>
        <dbReference type="EMBL" id="KAB4110539.1"/>
    </source>
</evidence>
<evidence type="ECO:0000313" key="7">
    <source>
        <dbReference type="Proteomes" id="UP000438773"/>
    </source>
</evidence>
<evidence type="ECO:0000313" key="4">
    <source>
        <dbReference type="EMBL" id="KAB4120312.1"/>
    </source>
</evidence>
<dbReference type="Proteomes" id="UP000438773">
    <property type="component" value="Unassembled WGS sequence"/>
</dbReference>
<feature type="domain" description="Endonuclease GajA/Old nuclease/RecF-like AAA" evidence="1">
    <location>
        <begin position="15"/>
        <end position="57"/>
    </location>
</feature>
<dbReference type="SUPFAM" id="SSF52540">
    <property type="entry name" value="P-loop containing nucleoside triphosphate hydrolases"/>
    <property type="match status" value="1"/>
</dbReference>
<protein>
    <submittedName>
        <fullName evidence="3">AAA family ATPase</fullName>
    </submittedName>
</protein>
<dbReference type="InterPro" id="IPR041685">
    <property type="entry name" value="AAA_GajA/Old/RecF-like"/>
</dbReference>
<dbReference type="PANTHER" id="PTHR43581">
    <property type="entry name" value="ATP/GTP PHOSPHATASE"/>
    <property type="match status" value="1"/>
</dbReference>
<accession>A0A6I0JQY7</accession>
<evidence type="ECO:0000313" key="9">
    <source>
        <dbReference type="Proteomes" id="UP000442334"/>
    </source>
</evidence>
<dbReference type="Pfam" id="PF13175">
    <property type="entry name" value="AAA_15"/>
    <property type="match status" value="2"/>
</dbReference>
<name>A0A6I0JQY7_BACUN</name>
<comment type="caution">
    <text evidence="3">The sequence shown here is derived from an EMBL/GenBank/DDBJ whole genome shotgun (WGS) entry which is preliminary data.</text>
</comment>
<reference evidence="6 7" key="1">
    <citation type="journal article" date="2019" name="Nat. Med.">
        <title>A library of human gut bacterial isolates paired with longitudinal multiomics data enables mechanistic microbiome research.</title>
        <authorList>
            <person name="Poyet M."/>
            <person name="Groussin M."/>
            <person name="Gibbons S.M."/>
            <person name="Avila-Pacheco J."/>
            <person name="Jiang X."/>
            <person name="Kearney S.M."/>
            <person name="Perrotta A.R."/>
            <person name="Berdy B."/>
            <person name="Zhao S."/>
            <person name="Lieberman T.D."/>
            <person name="Swanson P.K."/>
            <person name="Smith M."/>
            <person name="Roesemann S."/>
            <person name="Alexander J.E."/>
            <person name="Rich S.A."/>
            <person name="Livny J."/>
            <person name="Vlamakis H."/>
            <person name="Clish C."/>
            <person name="Bullock K."/>
            <person name="Deik A."/>
            <person name="Scott J."/>
            <person name="Pierce K.A."/>
            <person name="Xavier R.J."/>
            <person name="Alm E.J."/>
        </authorList>
    </citation>
    <scope>NUCLEOTIDE SEQUENCE [LARGE SCALE GENOMIC DNA]</scope>
    <source>
        <strain evidence="5 9">BIOML-A21</strain>
        <strain evidence="2 8">BIOML-A36</strain>
        <strain evidence="4 7">BIOML-A37</strain>
        <strain evidence="3 6">BIOML-A38</strain>
    </source>
</reference>
<dbReference type="EMBL" id="WCUQ01000020">
    <property type="protein sequence ID" value="KAB4120312.1"/>
    <property type="molecule type" value="Genomic_DNA"/>
</dbReference>
<dbReference type="EMBL" id="WCUA01000016">
    <property type="protein sequence ID" value="KAB4183929.1"/>
    <property type="molecule type" value="Genomic_DNA"/>
</dbReference>
<dbReference type="InterPro" id="IPR027417">
    <property type="entry name" value="P-loop_NTPase"/>
</dbReference>
<evidence type="ECO:0000313" key="8">
    <source>
        <dbReference type="Proteomes" id="UP000441711"/>
    </source>
</evidence>
<dbReference type="RefSeq" id="WP_151853409.1">
    <property type="nucleotide sequence ID" value="NZ_JANUPE010000005.1"/>
</dbReference>
<gene>
    <name evidence="5" type="ORF">GAQ34_14315</name>
    <name evidence="2" type="ORF">GAQ70_21495</name>
    <name evidence="3" type="ORF">GAQ72_19510</name>
    <name evidence="4" type="ORF">GAQ75_21980</name>
</gene>
<evidence type="ECO:0000313" key="2">
    <source>
        <dbReference type="EMBL" id="KAB4101928.1"/>
    </source>
</evidence>
<dbReference type="Proteomes" id="UP000441711">
    <property type="component" value="Unassembled WGS sequence"/>
</dbReference>
<dbReference type="Proteomes" id="UP000442334">
    <property type="component" value="Unassembled WGS sequence"/>
</dbReference>
<feature type="domain" description="Endonuclease GajA/Old nuclease/RecF-like AAA" evidence="1">
    <location>
        <begin position="186"/>
        <end position="304"/>
    </location>
</feature>
<dbReference type="AlphaFoldDB" id="A0A6I0JQY7"/>